<proteinExistence type="predicted"/>
<evidence type="ECO:0000256" key="2">
    <source>
        <dbReference type="ARBA" id="ARBA00022723"/>
    </source>
</evidence>
<name>A0AAU2JLQ7_9ACTN</name>
<keyword evidence="1" id="KW-0949">S-adenosyl-L-methionine</keyword>
<evidence type="ECO:0000256" key="1">
    <source>
        <dbReference type="ARBA" id="ARBA00022691"/>
    </source>
</evidence>
<dbReference type="CDD" id="cd01335">
    <property type="entry name" value="Radical_SAM"/>
    <property type="match status" value="1"/>
</dbReference>
<evidence type="ECO:0000256" key="3">
    <source>
        <dbReference type="ARBA" id="ARBA00023004"/>
    </source>
</evidence>
<dbReference type="InterPro" id="IPR013785">
    <property type="entry name" value="Aldolase_TIM"/>
</dbReference>
<accession>A0AAU2JLQ7</accession>
<dbReference type="Pfam" id="PF04055">
    <property type="entry name" value="Radical_SAM"/>
    <property type="match status" value="1"/>
</dbReference>
<keyword evidence="3" id="KW-0408">Iron</keyword>
<evidence type="ECO:0000256" key="4">
    <source>
        <dbReference type="ARBA" id="ARBA00023014"/>
    </source>
</evidence>
<protein>
    <submittedName>
        <fullName evidence="6">Radical SAM protein</fullName>
    </submittedName>
</protein>
<dbReference type="InterPro" id="IPR058240">
    <property type="entry name" value="rSAM_sf"/>
</dbReference>
<dbReference type="EMBL" id="CP108264">
    <property type="protein sequence ID" value="WTU72392.1"/>
    <property type="molecule type" value="Genomic_DNA"/>
</dbReference>
<feature type="domain" description="Radical SAM core" evidence="5">
    <location>
        <begin position="84"/>
        <end position="324"/>
    </location>
</feature>
<dbReference type="InterPro" id="IPR023867">
    <property type="entry name" value="Sulphatase_maturase_rSAM"/>
</dbReference>
<gene>
    <name evidence="6" type="ORF">OG327_03050</name>
</gene>
<dbReference type="PANTHER" id="PTHR43273">
    <property type="entry name" value="ANAEROBIC SULFATASE-MATURATING ENZYME HOMOLOG ASLB-RELATED"/>
    <property type="match status" value="1"/>
</dbReference>
<organism evidence="6">
    <name type="scientific">Streptomyces sp. NBC_00049</name>
    <dbReference type="NCBI Taxonomy" id="2903617"/>
    <lineage>
        <taxon>Bacteria</taxon>
        <taxon>Bacillati</taxon>
        <taxon>Actinomycetota</taxon>
        <taxon>Actinomycetes</taxon>
        <taxon>Kitasatosporales</taxon>
        <taxon>Streptomycetaceae</taxon>
        <taxon>Streptomyces</taxon>
    </lineage>
</organism>
<dbReference type="GO" id="GO:0046872">
    <property type="term" value="F:metal ion binding"/>
    <property type="evidence" value="ECO:0007669"/>
    <property type="project" value="UniProtKB-KW"/>
</dbReference>
<reference evidence="6" key="1">
    <citation type="submission" date="2022-10" db="EMBL/GenBank/DDBJ databases">
        <title>The complete genomes of actinobacterial strains from the NBC collection.</title>
        <authorList>
            <person name="Joergensen T.S."/>
            <person name="Alvarez Arevalo M."/>
            <person name="Sterndorff E.B."/>
            <person name="Faurdal D."/>
            <person name="Vuksanovic O."/>
            <person name="Mourched A.-S."/>
            <person name="Charusanti P."/>
            <person name="Shaw S."/>
            <person name="Blin K."/>
            <person name="Weber T."/>
        </authorList>
    </citation>
    <scope>NUCLEOTIDE SEQUENCE</scope>
    <source>
        <strain evidence="6">NBC_00049</strain>
    </source>
</reference>
<dbReference type="PANTHER" id="PTHR43273:SF8">
    <property type="entry name" value="RADICAL SAM DOMAIN PROTEIN"/>
    <property type="match status" value="1"/>
</dbReference>
<evidence type="ECO:0000313" key="6">
    <source>
        <dbReference type="EMBL" id="WTU72392.1"/>
    </source>
</evidence>
<dbReference type="AlphaFoldDB" id="A0AAU2JLQ7"/>
<evidence type="ECO:0000259" key="5">
    <source>
        <dbReference type="PROSITE" id="PS51918"/>
    </source>
</evidence>
<keyword evidence="2" id="KW-0479">Metal-binding</keyword>
<dbReference type="GO" id="GO:0016491">
    <property type="term" value="F:oxidoreductase activity"/>
    <property type="evidence" value="ECO:0007669"/>
    <property type="project" value="InterPro"/>
</dbReference>
<dbReference type="SUPFAM" id="SSF102114">
    <property type="entry name" value="Radical SAM enzymes"/>
    <property type="match status" value="1"/>
</dbReference>
<dbReference type="GO" id="GO:0051536">
    <property type="term" value="F:iron-sulfur cluster binding"/>
    <property type="evidence" value="ECO:0007669"/>
    <property type="project" value="UniProtKB-KW"/>
</dbReference>
<dbReference type="InterPro" id="IPR007197">
    <property type="entry name" value="rSAM"/>
</dbReference>
<keyword evidence="4" id="KW-0411">Iron-sulfur</keyword>
<sequence length="422" mass="45436">MSIDQVVSIGLPVNIGRAASSGAAVTAAETPEPLPSGARLLKGERNWWFLGPGGVARLRDRHVTADGALHPDAEQRLHESGMFTPGRISAYSLTVLTSTHCNLGCGYCFQNTAQDQAGGSRPPRIGRTRLTSDTITEILGFTERQMAAAGLDKLSILLFGGEPLLNPRGCVELLERAAGIAPTSAWMISNATLLTPSLARRLADLGLTSVQVTFDGDRADHDRIRIGRADGGATFDKIVGNIAKASEDTPLQWTLRVNVSQETFHGVDALVDRLAAALDPARCTLYFARIGDVGVGYANSLLHTGELPAAFTRWQRRALDLGFKVGRPGARKTCVTCGHTDGRYGAVVSADGTLASCWETAGKPDWEVGTVTDGYLPGAETRDRWIACQDLYRYDEDARTLARFRDSVDTALLDYLHETGRL</sequence>
<dbReference type="Gene3D" id="3.20.20.70">
    <property type="entry name" value="Aldolase class I"/>
    <property type="match status" value="1"/>
</dbReference>
<dbReference type="SFLD" id="SFLDG01067">
    <property type="entry name" value="SPASM/twitch_domain_containing"/>
    <property type="match status" value="1"/>
</dbReference>
<dbReference type="PROSITE" id="PS51918">
    <property type="entry name" value="RADICAL_SAM"/>
    <property type="match status" value="1"/>
</dbReference>
<dbReference type="SFLD" id="SFLDS00029">
    <property type="entry name" value="Radical_SAM"/>
    <property type="match status" value="1"/>
</dbReference>